<protein>
    <submittedName>
        <fullName evidence="1">Uncharacterized protein</fullName>
    </submittedName>
</protein>
<dbReference type="Proteomes" id="UP000176547">
    <property type="component" value="Unassembled WGS sequence"/>
</dbReference>
<name>A0A1F5NC62_9BACT</name>
<dbReference type="AlphaFoldDB" id="A0A1F5NC62"/>
<comment type="caution">
    <text evidence="1">The sequence shown here is derived from an EMBL/GenBank/DDBJ whole genome shotgun (WGS) entry which is preliminary data.</text>
</comment>
<evidence type="ECO:0000313" key="1">
    <source>
        <dbReference type="EMBL" id="OGE75257.1"/>
    </source>
</evidence>
<reference evidence="1 2" key="1">
    <citation type="journal article" date="2016" name="Nat. Commun.">
        <title>Thousands of microbial genomes shed light on interconnected biogeochemical processes in an aquifer system.</title>
        <authorList>
            <person name="Anantharaman K."/>
            <person name="Brown C.T."/>
            <person name="Hug L.A."/>
            <person name="Sharon I."/>
            <person name="Castelle C.J."/>
            <person name="Probst A.J."/>
            <person name="Thomas B.C."/>
            <person name="Singh A."/>
            <person name="Wilkins M.J."/>
            <person name="Karaoz U."/>
            <person name="Brodie E.L."/>
            <person name="Williams K.H."/>
            <person name="Hubbard S.S."/>
            <person name="Banfield J.F."/>
        </authorList>
    </citation>
    <scope>NUCLEOTIDE SEQUENCE [LARGE SCALE GENOMIC DNA]</scope>
</reference>
<dbReference type="EMBL" id="MFEG01000032">
    <property type="protein sequence ID" value="OGE75257.1"/>
    <property type="molecule type" value="Genomic_DNA"/>
</dbReference>
<organism evidence="1 2">
    <name type="scientific">Candidatus Doudnabacteria bacterium RIFCSPHIGHO2_01_52_17</name>
    <dbReference type="NCBI Taxonomy" id="1817820"/>
    <lineage>
        <taxon>Bacteria</taxon>
        <taxon>Candidatus Doudnaibacteriota</taxon>
    </lineage>
</organism>
<gene>
    <name evidence="1" type="ORF">A3K06_03130</name>
</gene>
<accession>A0A1F5NC62</accession>
<proteinExistence type="predicted"/>
<sequence>MYLDIQGQHYYKIKYQKAKIKTPPLPASPTRGEELGLTDEIYWFKLTLSSFSKQTASRTRLAPLDKFVFRGAFRFSRTPLASRKV</sequence>
<evidence type="ECO:0000313" key="2">
    <source>
        <dbReference type="Proteomes" id="UP000176547"/>
    </source>
</evidence>